<reference evidence="2" key="1">
    <citation type="submission" date="2020-04" db="EMBL/GenBank/DDBJ databases">
        <title>Analysis of mating type loci in Filobasidium floriforme.</title>
        <authorList>
            <person name="Nowrousian M."/>
        </authorList>
    </citation>
    <scope>NUCLEOTIDE SEQUENCE</scope>
    <source>
        <strain evidence="2">CBS 6242</strain>
    </source>
</reference>
<keyword evidence="3" id="KW-1185">Reference proteome</keyword>
<accession>A0A8K0JEX3</accession>
<proteinExistence type="predicted"/>
<feature type="region of interest" description="Disordered" evidence="1">
    <location>
        <begin position="48"/>
        <end position="84"/>
    </location>
</feature>
<sequence length="270" mass="29667">MPGSDTSEEATPCVNSLASAATIAAPDLGGNSFINSSHFTHALSADELLESTMATGDDPGNSSEDSSGEGDSSSPASDQTVRPSATNQLKTYCIDPYDQIILEGFKKDLQESEIPDHTNFDNLCFPDATEEENWASTQETSKPLDSLDSADEDFIKPERPSTYISSHFKMLLNHWNNNSSRLTVWINVGFVMQNLRGDIREMITGVGPFEDDIWLLQTPMVSADQVEAALEESWRESNLTQPVLQHLTTQAKLDEIKLELFGQARDETTG</sequence>
<evidence type="ECO:0000313" key="2">
    <source>
        <dbReference type="EMBL" id="KAG7527238.1"/>
    </source>
</evidence>
<dbReference type="AlphaFoldDB" id="A0A8K0JEX3"/>
<dbReference type="EMBL" id="JABELV010000386">
    <property type="protein sequence ID" value="KAG7527238.1"/>
    <property type="molecule type" value="Genomic_DNA"/>
</dbReference>
<protein>
    <submittedName>
        <fullName evidence="2">Uncharacterized protein</fullName>
    </submittedName>
</protein>
<name>A0A8K0JEX3_9TREE</name>
<feature type="region of interest" description="Disordered" evidence="1">
    <location>
        <begin position="131"/>
        <end position="153"/>
    </location>
</feature>
<feature type="compositionally biased region" description="Polar residues" evidence="1">
    <location>
        <begin position="134"/>
        <end position="143"/>
    </location>
</feature>
<gene>
    <name evidence="2" type="ORF">FFLO_07133</name>
</gene>
<dbReference type="Proteomes" id="UP000812966">
    <property type="component" value="Unassembled WGS sequence"/>
</dbReference>
<feature type="compositionally biased region" description="Low complexity" evidence="1">
    <location>
        <begin position="56"/>
        <end position="78"/>
    </location>
</feature>
<comment type="caution">
    <text evidence="2">The sequence shown here is derived from an EMBL/GenBank/DDBJ whole genome shotgun (WGS) entry which is preliminary data.</text>
</comment>
<evidence type="ECO:0000256" key="1">
    <source>
        <dbReference type="SAM" id="MobiDB-lite"/>
    </source>
</evidence>
<evidence type="ECO:0000313" key="3">
    <source>
        <dbReference type="Proteomes" id="UP000812966"/>
    </source>
</evidence>
<organism evidence="2 3">
    <name type="scientific">Filobasidium floriforme</name>
    <dbReference type="NCBI Taxonomy" id="5210"/>
    <lineage>
        <taxon>Eukaryota</taxon>
        <taxon>Fungi</taxon>
        <taxon>Dikarya</taxon>
        <taxon>Basidiomycota</taxon>
        <taxon>Agaricomycotina</taxon>
        <taxon>Tremellomycetes</taxon>
        <taxon>Filobasidiales</taxon>
        <taxon>Filobasidiaceae</taxon>
        <taxon>Filobasidium</taxon>
    </lineage>
</organism>